<dbReference type="AlphaFoldDB" id="A0A5J4UA00"/>
<sequence>MELDEDDNMHHHHDLDYDHDHNHRYEKDRNYRKNYLDLGRGRKRRRVISSEDSGNRQKNVYLAESLHREVDKQQLREFRIQRDRREQAKEPIQDHVYLSTLQKAQEEAFRRRNSISLNLVEESSVQWTSLESINQEFDTPKANFRTAQQLLAAQDILEQLNQQVNIQIQQQIKTNNYNKLKLQIWCRVFNRTGRTLQ</sequence>
<evidence type="ECO:0000313" key="3">
    <source>
        <dbReference type="Proteomes" id="UP000324800"/>
    </source>
</evidence>
<organism evidence="2 3">
    <name type="scientific">Streblomastix strix</name>
    <dbReference type="NCBI Taxonomy" id="222440"/>
    <lineage>
        <taxon>Eukaryota</taxon>
        <taxon>Metamonada</taxon>
        <taxon>Preaxostyla</taxon>
        <taxon>Oxymonadida</taxon>
        <taxon>Streblomastigidae</taxon>
        <taxon>Streblomastix</taxon>
    </lineage>
</organism>
<proteinExistence type="predicted"/>
<protein>
    <submittedName>
        <fullName evidence="2">Uncharacterized protein</fullName>
    </submittedName>
</protein>
<dbReference type="Proteomes" id="UP000324800">
    <property type="component" value="Unassembled WGS sequence"/>
</dbReference>
<gene>
    <name evidence="2" type="ORF">EZS28_037462</name>
</gene>
<evidence type="ECO:0000256" key="1">
    <source>
        <dbReference type="SAM" id="MobiDB-lite"/>
    </source>
</evidence>
<feature type="region of interest" description="Disordered" evidence="1">
    <location>
        <begin position="1"/>
        <end position="21"/>
    </location>
</feature>
<accession>A0A5J4UA00</accession>
<reference evidence="2 3" key="1">
    <citation type="submission" date="2019-03" db="EMBL/GenBank/DDBJ databases">
        <title>Single cell metagenomics reveals metabolic interactions within the superorganism composed of flagellate Streblomastix strix and complex community of Bacteroidetes bacteria on its surface.</title>
        <authorList>
            <person name="Treitli S.C."/>
            <person name="Kolisko M."/>
            <person name="Husnik F."/>
            <person name="Keeling P."/>
            <person name="Hampl V."/>
        </authorList>
    </citation>
    <scope>NUCLEOTIDE SEQUENCE [LARGE SCALE GENOMIC DNA]</scope>
    <source>
        <strain evidence="2">ST1C</strain>
    </source>
</reference>
<comment type="caution">
    <text evidence="2">The sequence shown here is derived from an EMBL/GenBank/DDBJ whole genome shotgun (WGS) entry which is preliminary data.</text>
</comment>
<evidence type="ECO:0000313" key="2">
    <source>
        <dbReference type="EMBL" id="KAA6367010.1"/>
    </source>
</evidence>
<name>A0A5J4UA00_9EUKA</name>
<dbReference type="EMBL" id="SNRW01018779">
    <property type="protein sequence ID" value="KAA6367010.1"/>
    <property type="molecule type" value="Genomic_DNA"/>
</dbReference>